<reference evidence="1 2" key="1">
    <citation type="submission" date="2022-07" db="EMBL/GenBank/DDBJ databases">
        <title>Bombella genomes.</title>
        <authorList>
            <person name="Harer L."/>
            <person name="Styblova S."/>
            <person name="Ehrmann M."/>
        </authorList>
    </citation>
    <scope>NUCLEOTIDE SEQUENCE [LARGE SCALE GENOMIC DNA]</scope>
    <source>
        <strain evidence="1 2">TMW 2.2556</strain>
    </source>
</reference>
<evidence type="ECO:0000313" key="2">
    <source>
        <dbReference type="Proteomes" id="UP001165575"/>
    </source>
</evidence>
<sequence length="48" mass="5085">MLWGMSFWQRVRQSNLLGLLVAVVFVVGLCLLGLAGVALVDGFHLAGG</sequence>
<proteinExistence type="predicted"/>
<protein>
    <recommendedName>
        <fullName evidence="3">ABC transporter permease</fullName>
    </recommendedName>
</protein>
<evidence type="ECO:0008006" key="3">
    <source>
        <dbReference type="Google" id="ProtNLM"/>
    </source>
</evidence>
<comment type="caution">
    <text evidence="1">The sequence shown here is derived from an EMBL/GenBank/DDBJ whole genome shotgun (WGS) entry which is preliminary data.</text>
</comment>
<organism evidence="1 2">
    <name type="scientific">Bombella pollinis</name>
    <dbReference type="NCBI Taxonomy" id="2967337"/>
    <lineage>
        <taxon>Bacteria</taxon>
        <taxon>Pseudomonadati</taxon>
        <taxon>Pseudomonadota</taxon>
        <taxon>Alphaproteobacteria</taxon>
        <taxon>Acetobacterales</taxon>
        <taxon>Acetobacteraceae</taxon>
        <taxon>Bombella</taxon>
    </lineage>
</organism>
<dbReference type="RefSeq" id="WP_155573796.1">
    <property type="nucleotide sequence ID" value="NZ_JANIDX010000005.1"/>
</dbReference>
<dbReference type="Proteomes" id="UP001165575">
    <property type="component" value="Unassembled WGS sequence"/>
</dbReference>
<evidence type="ECO:0000313" key="1">
    <source>
        <dbReference type="EMBL" id="MCX5620039.1"/>
    </source>
</evidence>
<name>A0ABT3WQE2_9PROT</name>
<dbReference type="EMBL" id="JANIDX010000005">
    <property type="protein sequence ID" value="MCX5620039.1"/>
    <property type="molecule type" value="Genomic_DNA"/>
</dbReference>
<gene>
    <name evidence="1" type="ORF">NQF89_06340</name>
</gene>
<keyword evidence="2" id="KW-1185">Reference proteome</keyword>
<accession>A0ABT3WQE2</accession>